<evidence type="ECO:0000313" key="7">
    <source>
        <dbReference type="Proteomes" id="UP000564806"/>
    </source>
</evidence>
<protein>
    <submittedName>
        <fullName evidence="6">Adenosylhomocysteinase</fullName>
        <ecNumber evidence="6">3.3.1.1</ecNumber>
    </submittedName>
</protein>
<evidence type="ECO:0000256" key="3">
    <source>
        <dbReference type="ARBA" id="ARBA00022563"/>
    </source>
</evidence>
<gene>
    <name evidence="6" type="ORF">HPT30_03030</name>
</gene>
<reference evidence="6" key="1">
    <citation type="submission" date="2020-06" db="EMBL/GenBank/DDBJ databases">
        <title>Paenibacillus sp. nov., isolated from soil.</title>
        <authorList>
            <person name="Seo Y.L."/>
        </authorList>
    </citation>
    <scope>NUCLEOTIDE SEQUENCE [LARGE SCALE GENOMIC DNA]</scope>
    <source>
        <strain evidence="6">JW14</strain>
    </source>
</reference>
<dbReference type="Proteomes" id="UP000564806">
    <property type="component" value="Unassembled WGS sequence"/>
</dbReference>
<evidence type="ECO:0000259" key="5">
    <source>
        <dbReference type="SMART" id="SM00997"/>
    </source>
</evidence>
<comment type="caution">
    <text evidence="6">The sequence shown here is derived from an EMBL/GenBank/DDBJ whole genome shotgun (WGS) entry which is preliminary data.</text>
</comment>
<dbReference type="Gene3D" id="3.40.50.1480">
    <property type="entry name" value="Adenosylhomocysteinase-like"/>
    <property type="match status" value="1"/>
</dbReference>
<dbReference type="EC" id="3.3.1.1" evidence="6"/>
<dbReference type="GO" id="GO:0004013">
    <property type="term" value="F:adenosylhomocysteinase activity"/>
    <property type="evidence" value="ECO:0007669"/>
    <property type="project" value="TreeGrafter"/>
</dbReference>
<sequence length="392" mass="42756">MNSIIDDHSLASAGAVRMHWFRERMPVVAGVNQTFKEQQIFKGKTIAVCMHIEPKTGFWIEGLLGGGADHVYLLGCLGTTKKDTAAYLASLEHITVLGKEGDTYEDHKEYLKLVMEHKIDLFLDNGASLILAHHELNPGWSPMGANEETRSGKLLIEKGQVETAYPIVVIDDSPLKQILENAVGVGQSVVDGFMRTTSLLVGGKKVLIVGYGYCGSGVAKKFRGLGATTLVYDLNPVYQLKAKSDGHIVGELQELIPQADVIITVTGVFDVITEQHIPLFKDKVILGNSGHYSFEINVKAIKQASISIDQVKEGIERISFGEKSLYLLHQANPLNLAGADGNPIEIMDLGLGLQSYSAYRIVTGLETLQPGMQPVPDDINESISQLFIESLK</sequence>
<dbReference type="InterPro" id="IPR036291">
    <property type="entry name" value="NAD(P)-bd_dom_sf"/>
</dbReference>
<dbReference type="NCBIfam" id="NF004005">
    <property type="entry name" value="PRK05476.2-3"/>
    <property type="match status" value="1"/>
</dbReference>
<dbReference type="PANTHER" id="PTHR23420:SF0">
    <property type="entry name" value="ADENOSYLHOMOCYSTEINASE"/>
    <property type="match status" value="1"/>
</dbReference>
<dbReference type="SUPFAM" id="SSF51735">
    <property type="entry name" value="NAD(P)-binding Rossmann-fold domains"/>
    <property type="match status" value="1"/>
</dbReference>
<dbReference type="SMART" id="SM00997">
    <property type="entry name" value="AdoHcyase_NAD"/>
    <property type="match status" value="1"/>
</dbReference>
<evidence type="ECO:0000256" key="4">
    <source>
        <dbReference type="ARBA" id="ARBA00023027"/>
    </source>
</evidence>
<keyword evidence="6" id="KW-0378">Hydrolase</keyword>
<accession>A0A850EFY3</accession>
<dbReference type="InterPro" id="IPR042172">
    <property type="entry name" value="Adenosylhomocyst_ase-like_sf"/>
</dbReference>
<dbReference type="GO" id="GO:0033353">
    <property type="term" value="P:S-adenosylmethionine cycle"/>
    <property type="evidence" value="ECO:0007669"/>
    <property type="project" value="TreeGrafter"/>
</dbReference>
<dbReference type="GO" id="GO:0005829">
    <property type="term" value="C:cytosol"/>
    <property type="evidence" value="ECO:0007669"/>
    <property type="project" value="TreeGrafter"/>
</dbReference>
<comment type="cofactor">
    <cofactor evidence="1">
        <name>NAD(+)</name>
        <dbReference type="ChEBI" id="CHEBI:57540"/>
    </cofactor>
</comment>
<dbReference type="GO" id="GO:0006730">
    <property type="term" value="P:one-carbon metabolic process"/>
    <property type="evidence" value="ECO:0007669"/>
    <property type="project" value="UniProtKB-KW"/>
</dbReference>
<organism evidence="6 7">
    <name type="scientific">Paenibacillus agri</name>
    <dbReference type="NCBI Taxonomy" id="2744309"/>
    <lineage>
        <taxon>Bacteria</taxon>
        <taxon>Bacillati</taxon>
        <taxon>Bacillota</taxon>
        <taxon>Bacilli</taxon>
        <taxon>Bacillales</taxon>
        <taxon>Paenibacillaceae</taxon>
        <taxon>Paenibacillus</taxon>
    </lineage>
</organism>
<keyword evidence="3" id="KW-0554">One-carbon metabolism</keyword>
<dbReference type="Pfam" id="PF00670">
    <property type="entry name" value="AdoHcyase_NAD"/>
    <property type="match status" value="1"/>
</dbReference>
<keyword evidence="7" id="KW-1185">Reference proteome</keyword>
<evidence type="ECO:0000256" key="1">
    <source>
        <dbReference type="ARBA" id="ARBA00001911"/>
    </source>
</evidence>
<dbReference type="InterPro" id="IPR015878">
    <property type="entry name" value="Ado_hCys_hydrolase_NAD-bd"/>
</dbReference>
<proteinExistence type="inferred from homology"/>
<evidence type="ECO:0000256" key="2">
    <source>
        <dbReference type="ARBA" id="ARBA00007122"/>
    </source>
</evidence>
<dbReference type="Gene3D" id="3.40.50.720">
    <property type="entry name" value="NAD(P)-binding Rossmann-like Domain"/>
    <property type="match status" value="1"/>
</dbReference>
<feature type="domain" description="S-adenosyl-L-homocysteine hydrolase NAD binding" evidence="5">
    <location>
        <begin position="181"/>
        <end position="341"/>
    </location>
</feature>
<keyword evidence="4" id="KW-0520">NAD</keyword>
<dbReference type="RefSeq" id="WP_175370019.1">
    <property type="nucleotide sequence ID" value="NZ_JABWCS010000184.1"/>
</dbReference>
<comment type="similarity">
    <text evidence="2">Belongs to the adenosylhomocysteinase family.</text>
</comment>
<name>A0A850EFY3_9BACL</name>
<dbReference type="EMBL" id="JABWCS010000184">
    <property type="protein sequence ID" value="NUU59326.1"/>
    <property type="molecule type" value="Genomic_DNA"/>
</dbReference>
<dbReference type="SUPFAM" id="SSF52283">
    <property type="entry name" value="Formate/glycerate dehydrogenase catalytic domain-like"/>
    <property type="match status" value="1"/>
</dbReference>
<dbReference type="AlphaFoldDB" id="A0A850EFY3"/>
<evidence type="ECO:0000313" key="6">
    <source>
        <dbReference type="EMBL" id="NUU59326.1"/>
    </source>
</evidence>
<dbReference type="InterPro" id="IPR000043">
    <property type="entry name" value="Adenosylhomocysteinase-like"/>
</dbReference>
<dbReference type="SMART" id="SM00996">
    <property type="entry name" value="AdoHcyase"/>
    <property type="match status" value="1"/>
</dbReference>
<dbReference type="PANTHER" id="PTHR23420">
    <property type="entry name" value="ADENOSYLHOMOCYSTEINASE"/>
    <property type="match status" value="1"/>
</dbReference>